<dbReference type="SMART" id="SM00895">
    <property type="entry name" value="FCD"/>
    <property type="match status" value="1"/>
</dbReference>
<dbReference type="Pfam" id="PF00392">
    <property type="entry name" value="GntR"/>
    <property type="match status" value="1"/>
</dbReference>
<feature type="domain" description="HTH gntR-type" evidence="4">
    <location>
        <begin position="9"/>
        <end position="77"/>
    </location>
</feature>
<dbReference type="Pfam" id="PF07729">
    <property type="entry name" value="FCD"/>
    <property type="match status" value="1"/>
</dbReference>
<dbReference type="InterPro" id="IPR036390">
    <property type="entry name" value="WH_DNA-bd_sf"/>
</dbReference>
<dbReference type="InterPro" id="IPR008920">
    <property type="entry name" value="TF_FadR/GntR_C"/>
</dbReference>
<dbReference type="PANTHER" id="PTHR43537:SF5">
    <property type="entry name" value="UXU OPERON TRANSCRIPTIONAL REGULATOR"/>
    <property type="match status" value="1"/>
</dbReference>
<dbReference type="EMBL" id="VSSQ01001488">
    <property type="protein sequence ID" value="MPM08776.1"/>
    <property type="molecule type" value="Genomic_DNA"/>
</dbReference>
<reference evidence="5" key="1">
    <citation type="submission" date="2019-08" db="EMBL/GenBank/DDBJ databases">
        <authorList>
            <person name="Kucharzyk K."/>
            <person name="Murdoch R.W."/>
            <person name="Higgins S."/>
            <person name="Loffler F."/>
        </authorList>
    </citation>
    <scope>NUCLEOTIDE SEQUENCE</scope>
</reference>
<evidence type="ECO:0000256" key="2">
    <source>
        <dbReference type="ARBA" id="ARBA00023125"/>
    </source>
</evidence>
<keyword evidence="2" id="KW-0238">DNA-binding</keyword>
<dbReference type="CDD" id="cd07377">
    <property type="entry name" value="WHTH_GntR"/>
    <property type="match status" value="1"/>
</dbReference>
<dbReference type="GO" id="GO:0003700">
    <property type="term" value="F:DNA-binding transcription factor activity"/>
    <property type="evidence" value="ECO:0007669"/>
    <property type="project" value="InterPro"/>
</dbReference>
<keyword evidence="1" id="KW-0805">Transcription regulation</keyword>
<dbReference type="GO" id="GO:0003677">
    <property type="term" value="F:DNA binding"/>
    <property type="evidence" value="ECO:0007669"/>
    <property type="project" value="UniProtKB-KW"/>
</dbReference>
<evidence type="ECO:0000313" key="5">
    <source>
        <dbReference type="EMBL" id="MPM08776.1"/>
    </source>
</evidence>
<dbReference type="SUPFAM" id="SSF46785">
    <property type="entry name" value="Winged helix' DNA-binding domain"/>
    <property type="match status" value="1"/>
</dbReference>
<dbReference type="PRINTS" id="PR00035">
    <property type="entry name" value="HTHGNTR"/>
</dbReference>
<dbReference type="Gene3D" id="1.10.10.10">
    <property type="entry name" value="Winged helix-like DNA-binding domain superfamily/Winged helix DNA-binding domain"/>
    <property type="match status" value="1"/>
</dbReference>
<dbReference type="Gene3D" id="1.20.120.530">
    <property type="entry name" value="GntR ligand-binding domain-like"/>
    <property type="match status" value="1"/>
</dbReference>
<organism evidence="5">
    <name type="scientific">bioreactor metagenome</name>
    <dbReference type="NCBI Taxonomy" id="1076179"/>
    <lineage>
        <taxon>unclassified sequences</taxon>
        <taxon>metagenomes</taxon>
        <taxon>ecological metagenomes</taxon>
    </lineage>
</organism>
<sequence length="240" mass="26916">MPDLTAPSEDNSMLARLELLAMIRSGTLGPEGRLPPERELCARWGIGRRALRRALESLEVEGILWRRQGKGTFAGQAADRVGRIAAGIVGQIAPLEMMFARLQIEPALAAEAARRADPEDIKRLRDLAARVERSRDHDSTELWDWSLHRYIARMSGNRALLVSLAMMNEMRIDSVWREQREGARTSATLRVTHQQHGAIIDAIAAGDPIAAEAAMRLHLRTIMRNLELFLERDNGKETVE</sequence>
<dbReference type="InterPro" id="IPR000524">
    <property type="entry name" value="Tscrpt_reg_HTH_GntR"/>
</dbReference>
<protein>
    <submittedName>
        <fullName evidence="5">Putative L-lactate dehydrogenase operon regulatory protein</fullName>
    </submittedName>
</protein>
<dbReference type="PANTHER" id="PTHR43537">
    <property type="entry name" value="TRANSCRIPTIONAL REGULATOR, GNTR FAMILY"/>
    <property type="match status" value="1"/>
</dbReference>
<dbReference type="InterPro" id="IPR036388">
    <property type="entry name" value="WH-like_DNA-bd_sf"/>
</dbReference>
<dbReference type="PROSITE" id="PS50949">
    <property type="entry name" value="HTH_GNTR"/>
    <property type="match status" value="1"/>
</dbReference>
<gene>
    <name evidence="5" type="primary">lldR_4</name>
    <name evidence="5" type="ORF">SDC9_55092</name>
</gene>
<dbReference type="InterPro" id="IPR011711">
    <property type="entry name" value="GntR_C"/>
</dbReference>
<proteinExistence type="predicted"/>
<name>A0A644WXZ3_9ZZZZ</name>
<evidence type="ECO:0000256" key="3">
    <source>
        <dbReference type="ARBA" id="ARBA00023163"/>
    </source>
</evidence>
<keyword evidence="3" id="KW-0804">Transcription</keyword>
<evidence type="ECO:0000259" key="4">
    <source>
        <dbReference type="PROSITE" id="PS50949"/>
    </source>
</evidence>
<dbReference type="SUPFAM" id="SSF48008">
    <property type="entry name" value="GntR ligand-binding domain-like"/>
    <property type="match status" value="1"/>
</dbReference>
<comment type="caution">
    <text evidence="5">The sequence shown here is derived from an EMBL/GenBank/DDBJ whole genome shotgun (WGS) entry which is preliminary data.</text>
</comment>
<accession>A0A644WXZ3</accession>
<dbReference type="AlphaFoldDB" id="A0A644WXZ3"/>
<evidence type="ECO:0000256" key="1">
    <source>
        <dbReference type="ARBA" id="ARBA00023015"/>
    </source>
</evidence>
<dbReference type="SMART" id="SM00345">
    <property type="entry name" value="HTH_GNTR"/>
    <property type="match status" value="1"/>
</dbReference>